<dbReference type="Pfam" id="PF13203">
    <property type="entry name" value="DUF2201_N"/>
    <property type="match status" value="1"/>
</dbReference>
<dbReference type="PANTHER" id="PTHR38730">
    <property type="entry name" value="SLL7028 PROTEIN"/>
    <property type="match status" value="1"/>
</dbReference>
<dbReference type="PANTHER" id="PTHR38730:SF1">
    <property type="entry name" value="SLL7028 PROTEIN"/>
    <property type="match status" value="1"/>
</dbReference>
<sequence>MKPAAKRLDPRRETVLQAWRAVTQSPMFSGLSDDPTHSGLPTLRLDWVEDPDLIRARGYARVRADGLVVANKQAPLALDEWRWVFAHCALHLGFGHLEPGSPLPDAHLALARCVAVARFQNELRLGHSPMLLPELPKAPEEPLAERWRVSGIPADLAGCSAGGSAGDVDPAPVPPDRCVRPATAPTPMSWPDRLAIGLGAAAASAVADAGRLREPAERSVDARWERARQWFVSSYPLLGGLAAGFTLVSSYDIIRRLSIGIAAVDPALAEIYVNPFAQLTAEERRFVIAHEMLHAALRHADRVGPRDPYLWNVATDYVINGWLVEMRVGDLPEGVLFDPLFQGAGAEEVYDLIARDLRRLRRLGTLRGRGLGDVLSDAAVPHRGTDLDDFYRRALATGLAFHESHERGSLPAGLVEEIRALDQPPLPWDAQLARWFEEHVRVPERRRTYARASRRQSATPRIPRPGWHWPEEEVARSTFGVVLDTSGSMDRTLLGKALGAIASYATARDVPAARVVFCDAAAYDAGYLPVADIAGRVRVKGRGGTQLQPGVRLLERAEDFPPDAPILVITDGECDPVRVRRTHAFLMPASAQLPFPTRAPVFRLQ</sequence>
<proteinExistence type="predicted"/>
<dbReference type="InterPro" id="IPR025154">
    <property type="entry name" value="Put_metallopeptidase_dom"/>
</dbReference>
<dbReference type="RefSeq" id="WP_259861588.1">
    <property type="nucleotide sequence ID" value="NZ_CP073720.1"/>
</dbReference>
<reference evidence="3" key="1">
    <citation type="submission" date="2021-04" db="EMBL/GenBank/DDBJ databases">
        <authorList>
            <person name="Hartkoorn R.C."/>
            <person name="Beaudoing E."/>
            <person name="Hot D."/>
        </authorList>
    </citation>
    <scope>NUCLEOTIDE SEQUENCE</scope>
    <source>
        <strain evidence="3">NRRL B-16292</strain>
    </source>
</reference>
<reference evidence="3" key="2">
    <citation type="submission" date="2022-09" db="EMBL/GenBank/DDBJ databases">
        <title>Biosynthetic gene clusters of Dactylosporangioum fulvum.</title>
        <authorList>
            <person name="Caradec T."/>
        </authorList>
    </citation>
    <scope>NUCLEOTIDE SEQUENCE</scope>
    <source>
        <strain evidence="3">NRRL B-16292</strain>
    </source>
</reference>
<keyword evidence="4" id="KW-1185">Reference proteome</keyword>
<gene>
    <name evidence="3" type="ORF">Dfulv_05855</name>
</gene>
<feature type="domain" description="Putative metallopeptidase" evidence="2">
    <location>
        <begin position="223"/>
        <end position="458"/>
    </location>
</feature>
<protein>
    <submittedName>
        <fullName evidence="3">VWA-like domain-containing protein</fullName>
    </submittedName>
</protein>
<name>A0ABY5W2W9_9ACTN</name>
<evidence type="ECO:0000313" key="3">
    <source>
        <dbReference type="EMBL" id="UWP83784.1"/>
    </source>
</evidence>
<dbReference type="Proteomes" id="UP001059617">
    <property type="component" value="Chromosome"/>
</dbReference>
<feature type="domain" description="VWA-like" evidence="1">
    <location>
        <begin position="481"/>
        <end position="580"/>
    </location>
</feature>
<dbReference type="InterPro" id="IPR018698">
    <property type="entry name" value="VWA-like_dom"/>
</dbReference>
<dbReference type="EMBL" id="CP073720">
    <property type="protein sequence ID" value="UWP83784.1"/>
    <property type="molecule type" value="Genomic_DNA"/>
</dbReference>
<evidence type="ECO:0000313" key="4">
    <source>
        <dbReference type="Proteomes" id="UP001059617"/>
    </source>
</evidence>
<dbReference type="Pfam" id="PF09967">
    <property type="entry name" value="DUF2201"/>
    <property type="match status" value="1"/>
</dbReference>
<evidence type="ECO:0000259" key="1">
    <source>
        <dbReference type="Pfam" id="PF09967"/>
    </source>
</evidence>
<evidence type="ECO:0000259" key="2">
    <source>
        <dbReference type="Pfam" id="PF13203"/>
    </source>
</evidence>
<organism evidence="3 4">
    <name type="scientific">Dactylosporangium fulvum</name>
    <dbReference type="NCBI Taxonomy" id="53359"/>
    <lineage>
        <taxon>Bacteria</taxon>
        <taxon>Bacillati</taxon>
        <taxon>Actinomycetota</taxon>
        <taxon>Actinomycetes</taxon>
        <taxon>Micromonosporales</taxon>
        <taxon>Micromonosporaceae</taxon>
        <taxon>Dactylosporangium</taxon>
    </lineage>
</organism>
<accession>A0ABY5W2W9</accession>